<keyword evidence="3" id="KW-1185">Reference proteome</keyword>
<gene>
    <name evidence="2" type="ORF">SCLCIDRAFT_1220910</name>
</gene>
<dbReference type="HOGENOM" id="CLU_3015499_0_0_1"/>
<feature type="compositionally biased region" description="Polar residues" evidence="1">
    <location>
        <begin position="39"/>
        <end position="50"/>
    </location>
</feature>
<evidence type="ECO:0000313" key="2">
    <source>
        <dbReference type="EMBL" id="KIM55742.1"/>
    </source>
</evidence>
<accession>A0A0C2ZT62</accession>
<dbReference type="EMBL" id="KN822128">
    <property type="protein sequence ID" value="KIM55742.1"/>
    <property type="molecule type" value="Genomic_DNA"/>
</dbReference>
<proteinExistence type="predicted"/>
<sequence length="56" mass="6366">MECPTHFWHFYLHTYPHAVTAYSESKPEPEYSRNHTGVFRTQPSAETSANGLLGSP</sequence>
<reference evidence="3" key="2">
    <citation type="submission" date="2015-01" db="EMBL/GenBank/DDBJ databases">
        <title>Evolutionary Origins and Diversification of the Mycorrhizal Mutualists.</title>
        <authorList>
            <consortium name="DOE Joint Genome Institute"/>
            <consortium name="Mycorrhizal Genomics Consortium"/>
            <person name="Kohler A."/>
            <person name="Kuo A."/>
            <person name="Nagy L.G."/>
            <person name="Floudas D."/>
            <person name="Copeland A."/>
            <person name="Barry K.W."/>
            <person name="Cichocki N."/>
            <person name="Veneault-Fourrey C."/>
            <person name="LaButti K."/>
            <person name="Lindquist E.A."/>
            <person name="Lipzen A."/>
            <person name="Lundell T."/>
            <person name="Morin E."/>
            <person name="Murat C."/>
            <person name="Riley R."/>
            <person name="Ohm R."/>
            <person name="Sun H."/>
            <person name="Tunlid A."/>
            <person name="Henrissat B."/>
            <person name="Grigoriev I.V."/>
            <person name="Hibbett D.S."/>
            <person name="Martin F."/>
        </authorList>
    </citation>
    <scope>NUCLEOTIDE SEQUENCE [LARGE SCALE GENOMIC DNA]</scope>
    <source>
        <strain evidence="3">Foug A</strain>
    </source>
</reference>
<organism evidence="2 3">
    <name type="scientific">Scleroderma citrinum Foug A</name>
    <dbReference type="NCBI Taxonomy" id="1036808"/>
    <lineage>
        <taxon>Eukaryota</taxon>
        <taxon>Fungi</taxon>
        <taxon>Dikarya</taxon>
        <taxon>Basidiomycota</taxon>
        <taxon>Agaricomycotina</taxon>
        <taxon>Agaricomycetes</taxon>
        <taxon>Agaricomycetidae</taxon>
        <taxon>Boletales</taxon>
        <taxon>Sclerodermatineae</taxon>
        <taxon>Sclerodermataceae</taxon>
        <taxon>Scleroderma</taxon>
    </lineage>
</organism>
<reference evidence="2 3" key="1">
    <citation type="submission" date="2014-04" db="EMBL/GenBank/DDBJ databases">
        <authorList>
            <consortium name="DOE Joint Genome Institute"/>
            <person name="Kuo A."/>
            <person name="Kohler A."/>
            <person name="Nagy L.G."/>
            <person name="Floudas D."/>
            <person name="Copeland A."/>
            <person name="Barry K.W."/>
            <person name="Cichocki N."/>
            <person name="Veneault-Fourrey C."/>
            <person name="LaButti K."/>
            <person name="Lindquist E.A."/>
            <person name="Lipzen A."/>
            <person name="Lundell T."/>
            <person name="Morin E."/>
            <person name="Murat C."/>
            <person name="Sun H."/>
            <person name="Tunlid A."/>
            <person name="Henrissat B."/>
            <person name="Grigoriev I.V."/>
            <person name="Hibbett D.S."/>
            <person name="Martin F."/>
            <person name="Nordberg H.P."/>
            <person name="Cantor M.N."/>
            <person name="Hua S.X."/>
        </authorList>
    </citation>
    <scope>NUCLEOTIDE SEQUENCE [LARGE SCALE GENOMIC DNA]</scope>
    <source>
        <strain evidence="2 3">Foug A</strain>
    </source>
</reference>
<dbReference type="InParanoid" id="A0A0C2ZT62"/>
<feature type="region of interest" description="Disordered" evidence="1">
    <location>
        <begin position="26"/>
        <end position="56"/>
    </location>
</feature>
<dbReference type="AlphaFoldDB" id="A0A0C2ZT62"/>
<evidence type="ECO:0000313" key="3">
    <source>
        <dbReference type="Proteomes" id="UP000053989"/>
    </source>
</evidence>
<evidence type="ECO:0000256" key="1">
    <source>
        <dbReference type="SAM" id="MobiDB-lite"/>
    </source>
</evidence>
<dbReference type="Proteomes" id="UP000053989">
    <property type="component" value="Unassembled WGS sequence"/>
</dbReference>
<name>A0A0C2ZT62_9AGAM</name>
<protein>
    <submittedName>
        <fullName evidence="2">Uncharacterized protein</fullName>
    </submittedName>
</protein>